<keyword evidence="2" id="KW-1185">Reference proteome</keyword>
<accession>A0A392S685</accession>
<sequence length="41" mass="4678">SRSMAEICTAPYNGWRGSNSYHSGIEDCNMRIRPTLGVKRY</sequence>
<dbReference type="Proteomes" id="UP000265520">
    <property type="component" value="Unassembled WGS sequence"/>
</dbReference>
<organism evidence="1 2">
    <name type="scientific">Trifolium medium</name>
    <dbReference type="NCBI Taxonomy" id="97028"/>
    <lineage>
        <taxon>Eukaryota</taxon>
        <taxon>Viridiplantae</taxon>
        <taxon>Streptophyta</taxon>
        <taxon>Embryophyta</taxon>
        <taxon>Tracheophyta</taxon>
        <taxon>Spermatophyta</taxon>
        <taxon>Magnoliopsida</taxon>
        <taxon>eudicotyledons</taxon>
        <taxon>Gunneridae</taxon>
        <taxon>Pentapetalae</taxon>
        <taxon>rosids</taxon>
        <taxon>fabids</taxon>
        <taxon>Fabales</taxon>
        <taxon>Fabaceae</taxon>
        <taxon>Papilionoideae</taxon>
        <taxon>50 kb inversion clade</taxon>
        <taxon>NPAAA clade</taxon>
        <taxon>Hologalegina</taxon>
        <taxon>IRL clade</taxon>
        <taxon>Trifolieae</taxon>
        <taxon>Trifolium</taxon>
    </lineage>
</organism>
<proteinExistence type="predicted"/>
<protein>
    <submittedName>
        <fullName evidence="1">Uncharacterized protein</fullName>
    </submittedName>
</protein>
<comment type="caution">
    <text evidence="1">The sequence shown here is derived from an EMBL/GenBank/DDBJ whole genome shotgun (WGS) entry which is preliminary data.</text>
</comment>
<dbReference type="AlphaFoldDB" id="A0A392S685"/>
<evidence type="ECO:0000313" key="2">
    <source>
        <dbReference type="Proteomes" id="UP000265520"/>
    </source>
</evidence>
<name>A0A392S685_9FABA</name>
<evidence type="ECO:0000313" key="1">
    <source>
        <dbReference type="EMBL" id="MCI44209.1"/>
    </source>
</evidence>
<dbReference type="EMBL" id="LXQA010327562">
    <property type="protein sequence ID" value="MCI44209.1"/>
    <property type="molecule type" value="Genomic_DNA"/>
</dbReference>
<feature type="non-terminal residue" evidence="1">
    <location>
        <position position="1"/>
    </location>
</feature>
<reference evidence="1 2" key="1">
    <citation type="journal article" date="2018" name="Front. Plant Sci.">
        <title>Red Clover (Trifolium pratense) and Zigzag Clover (T. medium) - A Picture of Genomic Similarities and Differences.</title>
        <authorList>
            <person name="Dluhosova J."/>
            <person name="Istvanek J."/>
            <person name="Nedelnik J."/>
            <person name="Repkova J."/>
        </authorList>
    </citation>
    <scope>NUCLEOTIDE SEQUENCE [LARGE SCALE GENOMIC DNA]</scope>
    <source>
        <strain evidence="2">cv. 10/8</strain>
        <tissue evidence="1">Leaf</tissue>
    </source>
</reference>